<dbReference type="EMBL" id="MU827302">
    <property type="protein sequence ID" value="KAJ7365989.1"/>
    <property type="molecule type" value="Genomic_DNA"/>
</dbReference>
<keyword evidence="2" id="KW-0732">Signal</keyword>
<evidence type="ECO:0000313" key="4">
    <source>
        <dbReference type="Proteomes" id="UP001163046"/>
    </source>
</evidence>
<evidence type="ECO:0000256" key="1">
    <source>
        <dbReference type="SAM" id="MobiDB-lite"/>
    </source>
</evidence>
<keyword evidence="4" id="KW-1185">Reference proteome</keyword>
<feature type="chain" id="PRO_5040992350" evidence="2">
    <location>
        <begin position="20"/>
        <end position="112"/>
    </location>
</feature>
<feature type="region of interest" description="Disordered" evidence="1">
    <location>
        <begin position="24"/>
        <end position="63"/>
    </location>
</feature>
<proteinExistence type="predicted"/>
<gene>
    <name evidence="3" type="ORF">OS493_002731</name>
</gene>
<protein>
    <submittedName>
        <fullName evidence="3">Uncharacterized protein</fullName>
    </submittedName>
</protein>
<name>A0A9W9YUW4_9CNID</name>
<organism evidence="3 4">
    <name type="scientific">Desmophyllum pertusum</name>
    <dbReference type="NCBI Taxonomy" id="174260"/>
    <lineage>
        <taxon>Eukaryota</taxon>
        <taxon>Metazoa</taxon>
        <taxon>Cnidaria</taxon>
        <taxon>Anthozoa</taxon>
        <taxon>Hexacorallia</taxon>
        <taxon>Scleractinia</taxon>
        <taxon>Caryophylliina</taxon>
        <taxon>Caryophylliidae</taxon>
        <taxon>Desmophyllum</taxon>
    </lineage>
</organism>
<evidence type="ECO:0000256" key="2">
    <source>
        <dbReference type="SAM" id="SignalP"/>
    </source>
</evidence>
<dbReference type="Proteomes" id="UP001163046">
    <property type="component" value="Unassembled WGS sequence"/>
</dbReference>
<dbReference type="AlphaFoldDB" id="A0A9W9YUW4"/>
<comment type="caution">
    <text evidence="3">The sequence shown here is derived from an EMBL/GenBank/DDBJ whole genome shotgun (WGS) entry which is preliminary data.</text>
</comment>
<sequence>MRAYAVIVCVLLIVYHVHAAPRPCRNRRDVSEKKSDDKTENEEKHHHKTEDSKEKDKQKDKKQYVPFIAPEAVPAYNMGDVICEDSRPVQVIQIRDLSIANGVIKSSNIVQY</sequence>
<dbReference type="OrthoDB" id="5960487at2759"/>
<feature type="compositionally biased region" description="Basic and acidic residues" evidence="1">
    <location>
        <begin position="26"/>
        <end position="63"/>
    </location>
</feature>
<reference evidence="3" key="1">
    <citation type="submission" date="2023-01" db="EMBL/GenBank/DDBJ databases">
        <title>Genome assembly of the deep-sea coral Lophelia pertusa.</title>
        <authorList>
            <person name="Herrera S."/>
            <person name="Cordes E."/>
        </authorList>
    </citation>
    <scope>NUCLEOTIDE SEQUENCE</scope>
    <source>
        <strain evidence="3">USNM1676648</strain>
        <tissue evidence="3">Polyp</tissue>
    </source>
</reference>
<evidence type="ECO:0000313" key="3">
    <source>
        <dbReference type="EMBL" id="KAJ7365989.1"/>
    </source>
</evidence>
<accession>A0A9W9YUW4</accession>
<feature type="signal peptide" evidence="2">
    <location>
        <begin position="1"/>
        <end position="19"/>
    </location>
</feature>